<dbReference type="CDD" id="cd00093">
    <property type="entry name" value="HTH_XRE"/>
    <property type="match status" value="1"/>
</dbReference>
<dbReference type="OrthoDB" id="2321511at2"/>
<dbReference type="PANTHER" id="PTHR37038">
    <property type="entry name" value="TRANSCRIPTIONAL REGULATOR-RELATED"/>
    <property type="match status" value="1"/>
</dbReference>
<organism evidence="2 3">
    <name type="scientific">Falseniella ignava</name>
    <dbReference type="NCBI Taxonomy" id="137730"/>
    <lineage>
        <taxon>Bacteria</taxon>
        <taxon>Bacillati</taxon>
        <taxon>Bacillota</taxon>
        <taxon>Bacilli</taxon>
        <taxon>Lactobacillales</taxon>
        <taxon>Aerococcaceae</taxon>
        <taxon>Falseniella</taxon>
    </lineage>
</organism>
<dbReference type="GO" id="GO:0003677">
    <property type="term" value="F:DNA binding"/>
    <property type="evidence" value="ECO:0007669"/>
    <property type="project" value="InterPro"/>
</dbReference>
<dbReference type="InterPro" id="IPR010982">
    <property type="entry name" value="Lambda_DNA-bd_dom_sf"/>
</dbReference>
<dbReference type="Pfam" id="PF21259">
    <property type="entry name" value="Rgg_C"/>
    <property type="match status" value="1"/>
</dbReference>
<evidence type="ECO:0000313" key="2">
    <source>
        <dbReference type="EMBL" id="PKY87163.1"/>
    </source>
</evidence>
<dbReference type="NCBIfam" id="TIGR01716">
    <property type="entry name" value="RGG_Cterm"/>
    <property type="match status" value="1"/>
</dbReference>
<name>A0A2I1JV05_9LACT</name>
<dbReference type="Proteomes" id="UP000234384">
    <property type="component" value="Unassembled WGS sequence"/>
</dbReference>
<reference evidence="2 3" key="1">
    <citation type="submission" date="2017-12" db="EMBL/GenBank/DDBJ databases">
        <title>Phylogenetic diversity of female urinary microbiome.</title>
        <authorList>
            <person name="Thomas-White K."/>
            <person name="Wolfe A.J."/>
        </authorList>
    </citation>
    <scope>NUCLEOTIDE SEQUENCE [LARGE SCALE GENOMIC DNA]</scope>
    <source>
        <strain evidence="2 3">UMB0898</strain>
    </source>
</reference>
<dbReference type="SUPFAM" id="SSF47413">
    <property type="entry name" value="lambda repressor-like DNA-binding domains"/>
    <property type="match status" value="1"/>
</dbReference>
<dbReference type="InterPro" id="IPR001387">
    <property type="entry name" value="Cro/C1-type_HTH"/>
</dbReference>
<feature type="domain" description="HTH cro/C1-type" evidence="1">
    <location>
        <begin position="7"/>
        <end position="60"/>
    </location>
</feature>
<dbReference type="RefSeq" id="WP_101954780.1">
    <property type="nucleotide sequence ID" value="NZ_PKHE01000035.1"/>
</dbReference>
<accession>A0A2I1JV05</accession>
<dbReference type="InterPro" id="IPR053163">
    <property type="entry name" value="HTH-type_regulator_Rgg"/>
</dbReference>
<dbReference type="EMBL" id="PKHE01000035">
    <property type="protein sequence ID" value="PKY87163.1"/>
    <property type="molecule type" value="Genomic_DNA"/>
</dbReference>
<dbReference type="PROSITE" id="PS50943">
    <property type="entry name" value="HTH_CROC1"/>
    <property type="match status" value="1"/>
</dbReference>
<dbReference type="SMART" id="SM00530">
    <property type="entry name" value="HTH_XRE"/>
    <property type="match status" value="1"/>
</dbReference>
<dbReference type="Gene3D" id="1.10.260.40">
    <property type="entry name" value="lambda repressor-like DNA-binding domains"/>
    <property type="match status" value="1"/>
</dbReference>
<comment type="caution">
    <text evidence="2">The sequence shown here is derived from an EMBL/GenBank/DDBJ whole genome shotgun (WGS) entry which is preliminary data.</text>
</comment>
<evidence type="ECO:0000259" key="1">
    <source>
        <dbReference type="PROSITE" id="PS50943"/>
    </source>
</evidence>
<protein>
    <recommendedName>
        <fullName evidence="1">HTH cro/C1-type domain-containing protein</fullName>
    </recommendedName>
</protein>
<gene>
    <name evidence="2" type="ORF">CYJ57_07660</name>
</gene>
<dbReference type="Pfam" id="PF01381">
    <property type="entry name" value="HTH_3"/>
    <property type="match status" value="1"/>
</dbReference>
<evidence type="ECO:0000313" key="3">
    <source>
        <dbReference type="Proteomes" id="UP000234384"/>
    </source>
</evidence>
<dbReference type="AlphaFoldDB" id="A0A2I1JV05"/>
<proteinExistence type="predicted"/>
<dbReference type="InterPro" id="IPR010057">
    <property type="entry name" value="Transcription_activator_Rgg_C"/>
</dbReference>
<sequence>MEIGELLKQYRKDMQLTQQVMAGNIMTPSYYAKIEKGHHRITAEDLFAILDHIGADKEKFILDLEKEPKERIYNKFIGKINHSTLIEDQEDLFQIREEITHNKVLSTRQKNDLRILINIHLNRLTKTNHYLSEQDIQYIHDKILDLEIWNTYKLSLYANMINVFSLETNNIYINSIISKTNYTNTQKKIIFDIMLKHISSCISNNYDSLAQYYMEYLAKEKTTTENLFERLLYEYYVLILKYRHAPSQEIESNIKKIIDVYSIVNIKSFGENLEKFFEFTCLKANR</sequence>